<dbReference type="InterPro" id="IPR036895">
    <property type="entry name" value="Uracil-DNA_glycosylase-like_sf"/>
</dbReference>
<dbReference type="Proteomes" id="UP000509510">
    <property type="component" value="Chromosome III"/>
</dbReference>
<keyword evidence="6 7" id="KW-0539">Nucleus</keyword>
<dbReference type="Pfam" id="PF03167">
    <property type="entry name" value="UDG"/>
    <property type="match status" value="1"/>
</dbReference>
<reference evidence="12" key="1">
    <citation type="submission" date="2020-06" db="EMBL/GenBank/DDBJ databases">
        <title>A chromosome-scale genome assembly of Talaromyces rugulosus W13939.</title>
        <authorList>
            <person name="Wang B."/>
            <person name="Guo L."/>
            <person name="Ye K."/>
            <person name="Wang L."/>
        </authorList>
    </citation>
    <scope>NUCLEOTIDE SEQUENCE [LARGE SCALE GENOMIC DNA]</scope>
    <source>
        <strain evidence="12">W13939</strain>
    </source>
</reference>
<dbReference type="GO" id="GO:0005739">
    <property type="term" value="C:mitochondrion"/>
    <property type="evidence" value="ECO:0007669"/>
    <property type="project" value="UniProtKB-SubCell"/>
</dbReference>
<dbReference type="PROSITE" id="PS00130">
    <property type="entry name" value="U_DNA_GLYCOSYLASE"/>
    <property type="match status" value="1"/>
</dbReference>
<keyword evidence="12" id="KW-1185">Reference proteome</keyword>
<accession>A0A7H8QXT7</accession>
<dbReference type="NCBIfam" id="TIGR00628">
    <property type="entry name" value="ung"/>
    <property type="match status" value="1"/>
</dbReference>
<organism evidence="11 12">
    <name type="scientific">Talaromyces rugulosus</name>
    <name type="common">Penicillium rugulosum</name>
    <dbReference type="NCBI Taxonomy" id="121627"/>
    <lineage>
        <taxon>Eukaryota</taxon>
        <taxon>Fungi</taxon>
        <taxon>Dikarya</taxon>
        <taxon>Ascomycota</taxon>
        <taxon>Pezizomycotina</taxon>
        <taxon>Eurotiomycetes</taxon>
        <taxon>Eurotiomycetidae</taxon>
        <taxon>Eurotiales</taxon>
        <taxon>Trichocomaceae</taxon>
        <taxon>Talaromyces</taxon>
        <taxon>Talaromyces sect. Islandici</taxon>
    </lineage>
</organism>
<dbReference type="GO" id="GO:0004844">
    <property type="term" value="F:uracil DNA N-glycosylase activity"/>
    <property type="evidence" value="ECO:0007669"/>
    <property type="project" value="UniProtKB-UniRule"/>
</dbReference>
<dbReference type="PANTHER" id="PTHR11264">
    <property type="entry name" value="URACIL-DNA GLYCOSYLASE"/>
    <property type="match status" value="1"/>
</dbReference>
<dbReference type="EMBL" id="CP055900">
    <property type="protein sequence ID" value="QKX58944.1"/>
    <property type="molecule type" value="Genomic_DNA"/>
</dbReference>
<dbReference type="NCBIfam" id="NF003588">
    <property type="entry name" value="PRK05254.1-1"/>
    <property type="match status" value="1"/>
</dbReference>
<dbReference type="InterPro" id="IPR018085">
    <property type="entry name" value="Ura-DNA_Glyclase_AS"/>
</dbReference>
<feature type="compositionally biased region" description="Basic and acidic residues" evidence="9">
    <location>
        <begin position="376"/>
        <end position="394"/>
    </location>
</feature>
<evidence type="ECO:0000256" key="1">
    <source>
        <dbReference type="ARBA" id="ARBA00008184"/>
    </source>
</evidence>
<evidence type="ECO:0000256" key="7">
    <source>
        <dbReference type="HAMAP-Rule" id="MF_03166"/>
    </source>
</evidence>
<keyword evidence="3 7" id="KW-0378">Hydrolase</keyword>
<dbReference type="NCBIfam" id="NF003592">
    <property type="entry name" value="PRK05254.1-5"/>
    <property type="match status" value="1"/>
</dbReference>
<evidence type="ECO:0000256" key="6">
    <source>
        <dbReference type="ARBA" id="ARBA00023242"/>
    </source>
</evidence>
<evidence type="ECO:0000313" key="11">
    <source>
        <dbReference type="EMBL" id="QKX58944.1"/>
    </source>
</evidence>
<dbReference type="GO" id="GO:0097510">
    <property type="term" value="P:base-excision repair, AP site formation via deaminated base removal"/>
    <property type="evidence" value="ECO:0007669"/>
    <property type="project" value="TreeGrafter"/>
</dbReference>
<evidence type="ECO:0000256" key="3">
    <source>
        <dbReference type="ARBA" id="ARBA00022801"/>
    </source>
</evidence>
<dbReference type="PANTHER" id="PTHR11264:SF0">
    <property type="entry name" value="URACIL-DNA GLYCOSYLASE"/>
    <property type="match status" value="1"/>
</dbReference>
<dbReference type="FunFam" id="3.40.470.10:FF:000007">
    <property type="entry name" value="Uracil-DNA glycosylase"/>
    <property type="match status" value="1"/>
</dbReference>
<gene>
    <name evidence="7" type="primary">UNG1</name>
    <name evidence="11" type="ORF">TRUGW13939_06072</name>
</gene>
<dbReference type="SUPFAM" id="SSF52141">
    <property type="entry name" value="Uracil-DNA glycosylase-like"/>
    <property type="match status" value="1"/>
</dbReference>
<evidence type="ECO:0000256" key="9">
    <source>
        <dbReference type="SAM" id="MobiDB-lite"/>
    </source>
</evidence>
<comment type="subcellular location">
    <subcellularLocation>
        <location evidence="7">Mitochondrion</location>
    </subcellularLocation>
    <subcellularLocation>
        <location evidence="7">Nucleus</location>
    </subcellularLocation>
</comment>
<evidence type="ECO:0000313" key="12">
    <source>
        <dbReference type="Proteomes" id="UP000509510"/>
    </source>
</evidence>
<keyword evidence="5 7" id="KW-0234">DNA repair</keyword>
<proteinExistence type="inferred from homology"/>
<name>A0A7H8QXT7_TALRU</name>
<feature type="region of interest" description="Disordered" evidence="9">
    <location>
        <begin position="1"/>
        <end position="48"/>
    </location>
</feature>
<dbReference type="AlphaFoldDB" id="A0A7H8QXT7"/>
<feature type="active site" description="Proton acceptor" evidence="7 8">
    <location>
        <position position="135"/>
    </location>
</feature>
<dbReference type="InterPro" id="IPR005122">
    <property type="entry name" value="Uracil-DNA_glycosylase-like"/>
</dbReference>
<comment type="catalytic activity">
    <reaction evidence="7">
        <text>Hydrolyzes single-stranded DNA or mismatched double-stranded DNA and polynucleotides, releasing free uracil.</text>
        <dbReference type="EC" id="3.2.2.27"/>
    </reaction>
</comment>
<dbReference type="GO" id="GO:0005634">
    <property type="term" value="C:nucleus"/>
    <property type="evidence" value="ECO:0007669"/>
    <property type="project" value="UniProtKB-SubCell"/>
</dbReference>
<feature type="region of interest" description="Disordered" evidence="9">
    <location>
        <begin position="361"/>
        <end position="394"/>
    </location>
</feature>
<evidence type="ECO:0000256" key="8">
    <source>
        <dbReference type="PROSITE-ProRule" id="PRU10072"/>
    </source>
</evidence>
<dbReference type="OrthoDB" id="10031947at2759"/>
<dbReference type="SMART" id="SM00986">
    <property type="entry name" value="UDG"/>
    <property type="match status" value="1"/>
</dbReference>
<dbReference type="SMART" id="SM00987">
    <property type="entry name" value="UreE_C"/>
    <property type="match status" value="1"/>
</dbReference>
<evidence type="ECO:0000256" key="5">
    <source>
        <dbReference type="ARBA" id="ARBA00023204"/>
    </source>
</evidence>
<dbReference type="NCBIfam" id="NF003589">
    <property type="entry name" value="PRK05254.1-2"/>
    <property type="match status" value="1"/>
</dbReference>
<feature type="domain" description="Uracil-DNA glycosylase-like" evidence="10">
    <location>
        <begin position="120"/>
        <end position="283"/>
    </location>
</feature>
<comment type="function">
    <text evidence="7">Excises uracil residues from the DNA which can arise as a result of misincorporation of dUMP residues by DNA polymerase or due to deamination of cytosine.</text>
</comment>
<keyword evidence="2 7" id="KW-0227">DNA damage</keyword>
<keyword evidence="4 7" id="KW-0496">Mitochondrion</keyword>
<evidence type="ECO:0000256" key="2">
    <source>
        <dbReference type="ARBA" id="ARBA00022763"/>
    </source>
</evidence>
<dbReference type="CDD" id="cd10027">
    <property type="entry name" value="UDG-F1-like"/>
    <property type="match status" value="1"/>
</dbReference>
<dbReference type="InterPro" id="IPR002043">
    <property type="entry name" value="UDG_fam1"/>
</dbReference>
<comment type="similarity">
    <text evidence="1 7">Belongs to the uracil-DNA glycosylase (UDG) superfamily. UNG family.</text>
</comment>
<evidence type="ECO:0000259" key="10">
    <source>
        <dbReference type="SMART" id="SM00986"/>
    </source>
</evidence>
<evidence type="ECO:0000256" key="4">
    <source>
        <dbReference type="ARBA" id="ARBA00023128"/>
    </source>
</evidence>
<dbReference type="EC" id="3.2.2.27" evidence="7"/>
<dbReference type="Gene3D" id="3.40.470.10">
    <property type="entry name" value="Uracil-DNA glycosylase-like domain"/>
    <property type="match status" value="1"/>
</dbReference>
<sequence length="394" mass="43556">MASLKRGANQLSGNAAKKPKANSSITSFFGAPKPKENGTAAAAPPSSSRFNKEKWVSSLTAEQKELLQLEINTLDESWLAHLKDEVVSPEFLNLKRFLKKEKDSGVTIFPPESDIYSWSRYTPLHTVKAVILGQDPYHNHNQAHGLCFSVRPPTKAPPSLKNIYKGIKNDYPSFEIPANDGLLTPWAERGVLMLNACLTVRAHNANSHANRGWERFTQKAIDIVARVRTHGVVFLAWGSPAGKRVAGVNKQKHCVLQSAHPSPLSAHHGFLVNRHFQKCNEWLSERYGQDSMIEWSLNPKKPVLTRKSADQQQVIEPLADSKQANKKPIDPADQKDDKTNNVEDAAVDLLCDEDDLDALEALAAAENDIPPPAVAAEKKSSEEEDKSEPKSDSN</sequence>
<feature type="region of interest" description="Disordered" evidence="9">
    <location>
        <begin position="316"/>
        <end position="346"/>
    </location>
</feature>
<dbReference type="HAMAP" id="MF_00148">
    <property type="entry name" value="UDG"/>
    <property type="match status" value="1"/>
</dbReference>
<feature type="compositionally biased region" description="Basic and acidic residues" evidence="9">
    <location>
        <begin position="327"/>
        <end position="341"/>
    </location>
</feature>
<protein>
    <recommendedName>
        <fullName evidence="7">Uracil-DNA glycosylase</fullName>
        <shortName evidence="7">UDG</shortName>
        <ecNumber evidence="7">3.2.2.27</ecNumber>
    </recommendedName>
</protein>